<dbReference type="PANTHER" id="PTHR44329:SF214">
    <property type="entry name" value="PROTEIN KINASE DOMAIN-CONTAINING PROTEIN"/>
    <property type="match status" value="1"/>
</dbReference>
<dbReference type="SMART" id="SM00220">
    <property type="entry name" value="S_TKc"/>
    <property type="match status" value="1"/>
</dbReference>
<evidence type="ECO:0000256" key="2">
    <source>
        <dbReference type="ARBA" id="ARBA00022679"/>
    </source>
</evidence>
<keyword evidence="4" id="KW-0418">Kinase</keyword>
<feature type="region of interest" description="Disordered" evidence="7">
    <location>
        <begin position="819"/>
        <end position="839"/>
    </location>
</feature>
<dbReference type="EMBL" id="BSDZ01000089">
    <property type="protein sequence ID" value="GLI69972.1"/>
    <property type="molecule type" value="Genomic_DNA"/>
</dbReference>
<dbReference type="Pfam" id="PF07714">
    <property type="entry name" value="PK_Tyr_Ser-Thr"/>
    <property type="match status" value="1"/>
</dbReference>
<feature type="region of interest" description="Disordered" evidence="7">
    <location>
        <begin position="331"/>
        <end position="355"/>
    </location>
</feature>
<gene>
    <name evidence="9" type="ORF">VaNZ11_014625</name>
</gene>
<evidence type="ECO:0000256" key="5">
    <source>
        <dbReference type="ARBA" id="ARBA00022840"/>
    </source>
</evidence>
<keyword evidence="3 6" id="KW-0547">Nucleotide-binding</keyword>
<feature type="binding site" evidence="6">
    <location>
        <position position="997"/>
    </location>
    <ligand>
        <name>ATP</name>
        <dbReference type="ChEBI" id="CHEBI:30616"/>
    </ligand>
</feature>
<evidence type="ECO:0000256" key="6">
    <source>
        <dbReference type="PROSITE-ProRule" id="PRU10141"/>
    </source>
</evidence>
<proteinExistence type="predicted"/>
<organism evidence="9 10">
    <name type="scientific">Volvox africanus</name>
    <dbReference type="NCBI Taxonomy" id="51714"/>
    <lineage>
        <taxon>Eukaryota</taxon>
        <taxon>Viridiplantae</taxon>
        <taxon>Chlorophyta</taxon>
        <taxon>core chlorophytes</taxon>
        <taxon>Chlorophyceae</taxon>
        <taxon>CS clade</taxon>
        <taxon>Chlamydomonadales</taxon>
        <taxon>Volvocaceae</taxon>
        <taxon>Volvox</taxon>
    </lineage>
</organism>
<accession>A0ABQ5SJ40</accession>
<evidence type="ECO:0000256" key="3">
    <source>
        <dbReference type="ARBA" id="ARBA00022741"/>
    </source>
</evidence>
<evidence type="ECO:0000313" key="10">
    <source>
        <dbReference type="Proteomes" id="UP001165090"/>
    </source>
</evidence>
<evidence type="ECO:0000256" key="7">
    <source>
        <dbReference type="SAM" id="MobiDB-lite"/>
    </source>
</evidence>
<feature type="region of interest" description="Disordered" evidence="7">
    <location>
        <begin position="502"/>
        <end position="523"/>
    </location>
</feature>
<comment type="caution">
    <text evidence="9">The sequence shown here is derived from an EMBL/GenBank/DDBJ whole genome shotgun (WGS) entry which is preliminary data.</text>
</comment>
<dbReference type="PROSITE" id="PS00108">
    <property type="entry name" value="PROTEIN_KINASE_ST"/>
    <property type="match status" value="1"/>
</dbReference>
<feature type="compositionally biased region" description="Polar residues" evidence="7">
    <location>
        <begin position="155"/>
        <end position="164"/>
    </location>
</feature>
<evidence type="ECO:0000259" key="8">
    <source>
        <dbReference type="PROSITE" id="PS50011"/>
    </source>
</evidence>
<evidence type="ECO:0000256" key="1">
    <source>
        <dbReference type="ARBA" id="ARBA00022527"/>
    </source>
</evidence>
<dbReference type="InterPro" id="IPR011009">
    <property type="entry name" value="Kinase-like_dom_sf"/>
</dbReference>
<dbReference type="InterPro" id="IPR051681">
    <property type="entry name" value="Ser/Thr_Kinases-Pseudokinases"/>
</dbReference>
<dbReference type="PROSITE" id="PS00107">
    <property type="entry name" value="PROTEIN_KINASE_ATP"/>
    <property type="match status" value="1"/>
</dbReference>
<feature type="compositionally biased region" description="Polar residues" evidence="7">
    <location>
        <begin position="331"/>
        <end position="346"/>
    </location>
</feature>
<feature type="region of interest" description="Disordered" evidence="7">
    <location>
        <begin position="151"/>
        <end position="171"/>
    </location>
</feature>
<keyword evidence="10" id="KW-1185">Reference proteome</keyword>
<dbReference type="PROSITE" id="PS50011">
    <property type="entry name" value="PROTEIN_KINASE_DOM"/>
    <property type="match status" value="1"/>
</dbReference>
<dbReference type="InterPro" id="IPR017441">
    <property type="entry name" value="Protein_kinase_ATP_BS"/>
</dbReference>
<dbReference type="Gene3D" id="1.10.510.10">
    <property type="entry name" value="Transferase(Phosphotransferase) domain 1"/>
    <property type="match status" value="1"/>
</dbReference>
<dbReference type="InterPro" id="IPR008271">
    <property type="entry name" value="Ser/Thr_kinase_AS"/>
</dbReference>
<keyword evidence="2" id="KW-0808">Transferase</keyword>
<protein>
    <recommendedName>
        <fullName evidence="8">Protein kinase domain-containing protein</fullName>
    </recommendedName>
</protein>
<keyword evidence="1" id="KW-0723">Serine/threonine-protein kinase</keyword>
<dbReference type="InterPro" id="IPR000719">
    <property type="entry name" value="Prot_kinase_dom"/>
</dbReference>
<evidence type="ECO:0000313" key="9">
    <source>
        <dbReference type="EMBL" id="GLI69972.1"/>
    </source>
</evidence>
<evidence type="ECO:0000256" key="4">
    <source>
        <dbReference type="ARBA" id="ARBA00022777"/>
    </source>
</evidence>
<dbReference type="Proteomes" id="UP001165090">
    <property type="component" value="Unassembled WGS sequence"/>
</dbReference>
<dbReference type="PANTHER" id="PTHR44329">
    <property type="entry name" value="SERINE/THREONINE-PROTEIN KINASE TNNI3K-RELATED"/>
    <property type="match status" value="1"/>
</dbReference>
<sequence>MVLLQFLGRLCASGADTAETYNKQTRLKPSPGGALQTIEHASVAHDLAVSTLHRLLSGLTGTSIQRIEGLVDALRTPEVTGATYVAFFAVAEGDHAEEEAPLVLLQSACYLGEESADHGSSHVPDQQQTSFFKRMLQEKAPIHAILDRLRDPLPNTANSTTTRPTELPPSGLAAVAAAPNPRKLRRMHVAAVPLLHGSKLTGALWLEKSTAGVRDGDSNGATAGPLLSDPRALRSLGFACSMCMLGPEASNAAWLAAMVARLGASDSMSVLTANLCAAVAAHVRRRFVLDAVVTAALVPPGPEVPLALLLQPSAPAATAVTNGNSFMAGHSNHTLIPNGSLPTGTGTEPARSGEERQLQLGPASLMGQSPQDPNGFMSTMAKRRLRPIGTVPNNSLLRDPVALIQARFSLDLSPRSPSFGPTMSSRSIIVPLHQAQPQTNLMESGPYPAAAGTPTLHAKAFPLHRTLLLAHLQQQQQQQHQGHQKQQQQPLTVNAGGLASAPAAATAMSSGLGESATPTATMQAISSPSATAVIEDTQLYVQNVHKPSRDVCMLMGLTRKTANGMLLSSGLGGGGHSGHSQPWASATGMLGGGPFSTAGAVASGAAAGGAVAVGGIPQSLVLLAMSLGEGGAALGLYLCFPKRLPAPLLDAVRASCQELLDKGLTPITRIRLKDAVISPEYETLCNANPGSYAVIRSASFCGLHAPPAFSGAYMSTVTGSDLVVAAGGGETAATVGTTPPELLSGELLTADMEVLLALQAQQAQIGGGQQGPTAQDIPSRRGSVGAIRRSAQDRALASSSFVRRSITAAGATASAARFAQNPSSPLSPPTTYGNLEKRTLTGSSYGPLVPAAGGNGGGTTGTAATAGGGECVEPLNLSQLLQSNPNDLLGVSYQAAALHTGSFRSFAGLENLGGVGNGIAASIITVSGVDNAATARQQLDLLVSSIHATINTDPAAGGASSSPMDDLDALELGDVLGQGGGGTVFKGKLGTLDVAVKLMELPKVDPPNDAAATAQSNGSAAAGGGPEGNPPGATDNLCLNARREMLRNATELAVQSRVSHPNIVQIYATYNDVVMVSKRGSPGCPGSTYRLYPATLNSPGPEDNRNNSKERRHVPCVAAAFELCDCGSLGSALAARSFPRTTYRERERDADGAIPLRHHLVIDMKGVYMTLLDVALGLRHLHSMHLVHRDIKPANLLLKSNPRDPRGFTVKLADFGFVLHLGETTKDGCRYAIADQACGTVTHMAPEALLAKAKIDASVDIYAFGILMWEMFSAGVRPYPRLQPDKIPRAVYRGARPSFSDDVPAPYRNLAFACWSTDPLRRPRASDVVVLLNGLLQELE</sequence>
<keyword evidence="5 6" id="KW-0067">ATP-binding</keyword>
<feature type="compositionally biased region" description="Low complexity" evidence="7">
    <location>
        <begin position="502"/>
        <end position="511"/>
    </location>
</feature>
<dbReference type="Gene3D" id="3.30.200.20">
    <property type="entry name" value="Phosphorylase Kinase, domain 1"/>
    <property type="match status" value="1"/>
</dbReference>
<feature type="compositionally biased region" description="Low complexity" evidence="7">
    <location>
        <begin position="1010"/>
        <end position="1020"/>
    </location>
</feature>
<reference evidence="9 10" key="1">
    <citation type="journal article" date="2023" name="IScience">
        <title>Expanded male sex-determining region conserved during the evolution of homothallism in the green alga Volvox.</title>
        <authorList>
            <person name="Yamamoto K."/>
            <person name="Matsuzaki R."/>
            <person name="Mahakham W."/>
            <person name="Heman W."/>
            <person name="Sekimoto H."/>
            <person name="Kawachi M."/>
            <person name="Minakuchi Y."/>
            <person name="Toyoda A."/>
            <person name="Nozaki H."/>
        </authorList>
    </citation>
    <scope>NUCLEOTIDE SEQUENCE [LARGE SCALE GENOMIC DNA]</scope>
    <source>
        <strain evidence="9 10">NIES-4468</strain>
    </source>
</reference>
<dbReference type="InterPro" id="IPR001245">
    <property type="entry name" value="Ser-Thr/Tyr_kinase_cat_dom"/>
</dbReference>
<feature type="compositionally biased region" description="Polar residues" evidence="7">
    <location>
        <begin position="820"/>
        <end position="833"/>
    </location>
</feature>
<name>A0ABQ5SJ40_9CHLO</name>
<feature type="domain" description="Protein kinase" evidence="8">
    <location>
        <begin position="970"/>
        <end position="1336"/>
    </location>
</feature>
<dbReference type="SUPFAM" id="SSF56112">
    <property type="entry name" value="Protein kinase-like (PK-like)"/>
    <property type="match status" value="1"/>
</dbReference>
<feature type="region of interest" description="Disordered" evidence="7">
    <location>
        <begin position="1006"/>
        <end position="1036"/>
    </location>
</feature>